<keyword evidence="3 9" id="KW-0808">Transferase</keyword>
<feature type="binding site" evidence="7">
    <location>
        <position position="158"/>
    </location>
    <ligand>
        <name>Mg(2+)</name>
        <dbReference type="ChEBI" id="CHEBI:18420"/>
    </ligand>
</feature>
<dbReference type="Proteomes" id="UP000184389">
    <property type="component" value="Unassembled WGS sequence"/>
</dbReference>
<dbReference type="STRING" id="1123281.SAMN02745180_01768"/>
<feature type="transmembrane region" description="Helical" evidence="8">
    <location>
        <begin position="6"/>
        <end position="26"/>
    </location>
</feature>
<dbReference type="Pfam" id="PF00953">
    <property type="entry name" value="Glycos_transf_4"/>
    <property type="match status" value="1"/>
</dbReference>
<proteinExistence type="predicted"/>
<evidence type="ECO:0000313" key="10">
    <source>
        <dbReference type="Proteomes" id="UP000184389"/>
    </source>
</evidence>
<organism evidence="9 10">
    <name type="scientific">Sporanaerobacter acetigenes DSM 13106</name>
    <dbReference type="NCBI Taxonomy" id="1123281"/>
    <lineage>
        <taxon>Bacteria</taxon>
        <taxon>Bacillati</taxon>
        <taxon>Bacillota</taxon>
        <taxon>Tissierellia</taxon>
        <taxon>Tissierellales</taxon>
        <taxon>Sporanaerobacteraceae</taxon>
        <taxon>Sporanaerobacter</taxon>
    </lineage>
</organism>
<dbReference type="AlphaFoldDB" id="A0A1M5XNF1"/>
<keyword evidence="7" id="KW-0460">Magnesium</keyword>
<evidence type="ECO:0000256" key="3">
    <source>
        <dbReference type="ARBA" id="ARBA00022679"/>
    </source>
</evidence>
<feature type="transmembrane region" description="Helical" evidence="8">
    <location>
        <begin position="115"/>
        <end position="137"/>
    </location>
</feature>
<dbReference type="GO" id="GO:0046872">
    <property type="term" value="F:metal ion binding"/>
    <property type="evidence" value="ECO:0007669"/>
    <property type="project" value="UniProtKB-KW"/>
</dbReference>
<keyword evidence="6 8" id="KW-0472">Membrane</keyword>
<evidence type="ECO:0000256" key="5">
    <source>
        <dbReference type="ARBA" id="ARBA00022989"/>
    </source>
</evidence>
<keyword evidence="10" id="KW-1185">Reference proteome</keyword>
<feature type="transmembrane region" description="Helical" evidence="8">
    <location>
        <begin position="74"/>
        <end position="95"/>
    </location>
</feature>
<evidence type="ECO:0000256" key="4">
    <source>
        <dbReference type="ARBA" id="ARBA00022692"/>
    </source>
</evidence>
<comment type="subcellular location">
    <subcellularLocation>
        <location evidence="1">Cell membrane</location>
        <topology evidence="1">Multi-pass membrane protein</topology>
    </subcellularLocation>
</comment>
<name>A0A1M5XNF1_9FIRM</name>
<accession>A0A1M5XNF1</accession>
<protein>
    <submittedName>
        <fullName evidence="9">UDP-N-acetylmuramyl pentapeptide phosphotransferase/UDP-N-acetylglucosamine-1-phosphate transferase</fullName>
    </submittedName>
</protein>
<dbReference type="PANTHER" id="PTHR22926:SF3">
    <property type="entry name" value="UNDECAPRENYL-PHOSPHATE ALPHA-N-ACETYLGLUCOSAMINYL 1-PHOSPHATE TRANSFERASE"/>
    <property type="match status" value="1"/>
</dbReference>
<evidence type="ECO:0000256" key="1">
    <source>
        <dbReference type="ARBA" id="ARBA00004651"/>
    </source>
</evidence>
<dbReference type="RefSeq" id="WP_072744432.1">
    <property type="nucleotide sequence ID" value="NZ_FQXR01000007.1"/>
</dbReference>
<dbReference type="GO" id="GO:0071555">
    <property type="term" value="P:cell wall organization"/>
    <property type="evidence" value="ECO:0007669"/>
    <property type="project" value="TreeGrafter"/>
</dbReference>
<dbReference type="PANTHER" id="PTHR22926">
    <property type="entry name" value="PHOSPHO-N-ACETYLMURAMOYL-PENTAPEPTIDE-TRANSFERASE"/>
    <property type="match status" value="1"/>
</dbReference>
<feature type="binding site" evidence="7">
    <location>
        <position position="214"/>
    </location>
    <ligand>
        <name>Mg(2+)</name>
        <dbReference type="ChEBI" id="CHEBI:18420"/>
    </ligand>
</feature>
<dbReference type="GO" id="GO:0016780">
    <property type="term" value="F:phosphotransferase activity, for other substituted phosphate groups"/>
    <property type="evidence" value="ECO:0007669"/>
    <property type="project" value="InterPro"/>
</dbReference>
<gene>
    <name evidence="9" type="ORF">SAMN02745180_01768</name>
</gene>
<feature type="transmembrane region" description="Helical" evidence="8">
    <location>
        <begin position="238"/>
        <end position="257"/>
    </location>
</feature>
<reference evidence="9 10" key="1">
    <citation type="submission" date="2016-11" db="EMBL/GenBank/DDBJ databases">
        <authorList>
            <person name="Jaros S."/>
            <person name="Januszkiewicz K."/>
            <person name="Wedrychowicz H."/>
        </authorList>
    </citation>
    <scope>NUCLEOTIDE SEQUENCE [LARGE SCALE GENOMIC DNA]</scope>
    <source>
        <strain evidence="9 10">DSM 13106</strain>
    </source>
</reference>
<dbReference type="GO" id="GO:0005886">
    <property type="term" value="C:plasma membrane"/>
    <property type="evidence" value="ECO:0007669"/>
    <property type="project" value="UniProtKB-SubCell"/>
</dbReference>
<keyword evidence="2" id="KW-1003">Cell membrane</keyword>
<dbReference type="OrthoDB" id="2679245at2"/>
<keyword evidence="7" id="KW-0479">Metal-binding</keyword>
<comment type="cofactor">
    <cofactor evidence="7">
        <name>Mg(2+)</name>
        <dbReference type="ChEBI" id="CHEBI:18420"/>
    </cofactor>
</comment>
<evidence type="ECO:0000256" key="7">
    <source>
        <dbReference type="PIRSR" id="PIRSR600715-1"/>
    </source>
</evidence>
<dbReference type="InterPro" id="IPR000715">
    <property type="entry name" value="Glycosyl_transferase_4"/>
</dbReference>
<dbReference type="EMBL" id="FQXR01000007">
    <property type="protein sequence ID" value="SHI01375.1"/>
    <property type="molecule type" value="Genomic_DNA"/>
</dbReference>
<sequence length="274" mass="30574">MEVYKISILSFFISMILSIIGIPFLLNMLKDNNCLCINYKNEEIPSSMGLLFIIVQTITLSLMNLFIAEDLRHYVLIYLVAFILVGLVGLLDDLVGDKNVKGFKGHIKSLLKGKLTTGGLKASVGFLVALIISLYISNSIIETIINTLLISLFTNLINLFDLRPGRASKVFILVSIILLITSWCDDLSILLFSFFGILFRYLPIDLKANAMMGDVGSNSLGITLGAYCAITHDLKIKIIYLVVLIAVQMLSEFVSFSKIIEKNKFLRYIDNLGR</sequence>
<keyword evidence="5 8" id="KW-1133">Transmembrane helix</keyword>
<dbReference type="GO" id="GO:0044038">
    <property type="term" value="P:cell wall macromolecule biosynthetic process"/>
    <property type="evidence" value="ECO:0007669"/>
    <property type="project" value="TreeGrafter"/>
</dbReference>
<feature type="transmembrane region" description="Helical" evidence="8">
    <location>
        <begin position="172"/>
        <end position="202"/>
    </location>
</feature>
<evidence type="ECO:0000256" key="8">
    <source>
        <dbReference type="SAM" id="Phobius"/>
    </source>
</evidence>
<keyword evidence="4 8" id="KW-0812">Transmembrane</keyword>
<evidence type="ECO:0000256" key="6">
    <source>
        <dbReference type="ARBA" id="ARBA00023136"/>
    </source>
</evidence>
<evidence type="ECO:0000256" key="2">
    <source>
        <dbReference type="ARBA" id="ARBA00022475"/>
    </source>
</evidence>
<evidence type="ECO:0000313" key="9">
    <source>
        <dbReference type="EMBL" id="SHI01375.1"/>
    </source>
</evidence>
<feature type="transmembrane region" description="Helical" evidence="8">
    <location>
        <begin position="47"/>
        <end position="68"/>
    </location>
</feature>